<dbReference type="AlphaFoldDB" id="A0A1D1ZU28"/>
<sequence>FWTDVEEVGLRWRSMAGFWGPRHVSWATLAWGREGGVPSLIKVPHRLARRLLPSRSMHGAPVLRQRSAPAARAPAGLMRVQAAYSGASPSDPQDSSTEAKPASLADLPAYPSDFTFRRFITFAGIVLGYSCFYLTRNSLTYTAPAMVQDATLGIGMKEIGTMTSIFPIAYGTSKFISGVLGARTSPRLLLAGGLAVTALLNVAFGFSTSLVWFCTFWAANGMLQGVGAPCCARILTSWFAAKERGTYWGMWNIAHNMGGFAAPILAGTAAKMYGWKWGMFAPGIVGLAMSVLILAGVRDSPEDAGFPPVELKKAAPVAAGATPKPKESLIALLVNDCLKNPYVVGLALTYFFIYVVRQGVTSWFVFYLIQVKGVADAGAASLRVSGLELGGLFGSLIAGKLSDILVNRSGGRGGAVGKRVQVIIAYTIGIAAMLAAFAATPASASWLQWATVFMIGFFLYGPQMMIGLCGAELVRPESVGASQGFLGWVAYLGAANAGIPLAHIVKAYGWPTYFSTLLAACGVAILLLAPMINAKSYNQTVEDGDLKQA</sequence>
<dbReference type="InterPro" id="IPR051337">
    <property type="entry name" value="OPA_Antiporter"/>
</dbReference>
<reference evidence="7" key="1">
    <citation type="submission" date="2015-08" db="EMBL/GenBank/DDBJ databases">
        <authorList>
            <person name="Babu N.S."/>
            <person name="Beckwith C.J."/>
            <person name="Beseler K.G."/>
            <person name="Brison A."/>
            <person name="Carone J.V."/>
            <person name="Caskin T.P."/>
            <person name="Diamond M."/>
            <person name="Durham M.E."/>
            <person name="Foxe J.M."/>
            <person name="Go M."/>
            <person name="Henderson B.A."/>
            <person name="Jones I.B."/>
            <person name="McGettigan J.A."/>
            <person name="Micheletti S.J."/>
            <person name="Nasrallah M.E."/>
            <person name="Ortiz D."/>
            <person name="Piller C.R."/>
            <person name="Privatt S.R."/>
            <person name="Schneider S.L."/>
            <person name="Sharp S."/>
            <person name="Smith T.C."/>
            <person name="Stanton J.D."/>
            <person name="Ullery H.E."/>
            <person name="Wilson R.J."/>
            <person name="Serrano M.G."/>
            <person name="Buck G."/>
            <person name="Lee V."/>
            <person name="Wang Y."/>
            <person name="Carvalho R."/>
            <person name="Voegtly L."/>
            <person name="Shi R."/>
            <person name="Duckworth R."/>
            <person name="Johnson A."/>
            <person name="Loviza R."/>
            <person name="Walstead R."/>
            <person name="Shah Z."/>
            <person name="Kiflezghi M."/>
            <person name="Wade K."/>
            <person name="Ball S.L."/>
            <person name="Bradley K.W."/>
            <person name="Asai D.J."/>
            <person name="Bowman C.A."/>
            <person name="Russell D.A."/>
            <person name="Pope W.H."/>
            <person name="Jacobs-Sera D."/>
            <person name="Hendrix R.W."/>
            <person name="Hatfull G.F."/>
        </authorList>
    </citation>
    <scope>NUCLEOTIDE SEQUENCE</scope>
</reference>
<feature type="domain" description="Major facilitator superfamily (MFS) profile" evidence="6">
    <location>
        <begin position="116"/>
        <end position="536"/>
    </location>
</feature>
<dbReference type="InterPro" id="IPR011701">
    <property type="entry name" value="MFS"/>
</dbReference>
<evidence type="ECO:0000256" key="4">
    <source>
        <dbReference type="ARBA" id="ARBA00023136"/>
    </source>
</evidence>
<feature type="transmembrane region" description="Helical" evidence="5">
    <location>
        <begin position="188"/>
        <end position="213"/>
    </location>
</feature>
<dbReference type="GO" id="GO:0012505">
    <property type="term" value="C:endomembrane system"/>
    <property type="evidence" value="ECO:0007669"/>
    <property type="project" value="UniProtKB-SubCell"/>
</dbReference>
<organism evidence="7">
    <name type="scientific">Auxenochlorella protothecoides</name>
    <name type="common">Green microalga</name>
    <name type="synonym">Chlorella protothecoides</name>
    <dbReference type="NCBI Taxonomy" id="3075"/>
    <lineage>
        <taxon>Eukaryota</taxon>
        <taxon>Viridiplantae</taxon>
        <taxon>Chlorophyta</taxon>
        <taxon>core chlorophytes</taxon>
        <taxon>Trebouxiophyceae</taxon>
        <taxon>Chlorellales</taxon>
        <taxon>Chlorellaceae</taxon>
        <taxon>Auxenochlorella</taxon>
    </lineage>
</organism>
<dbReference type="PROSITE" id="PS50850">
    <property type="entry name" value="MFS"/>
    <property type="match status" value="1"/>
</dbReference>
<feature type="transmembrane region" description="Helical" evidence="5">
    <location>
        <begin position="277"/>
        <end position="297"/>
    </location>
</feature>
<feature type="transmembrane region" description="Helical" evidence="5">
    <location>
        <begin position="342"/>
        <end position="369"/>
    </location>
</feature>
<dbReference type="InterPro" id="IPR036259">
    <property type="entry name" value="MFS_trans_sf"/>
</dbReference>
<evidence type="ECO:0000256" key="3">
    <source>
        <dbReference type="ARBA" id="ARBA00022989"/>
    </source>
</evidence>
<feature type="transmembrane region" description="Helical" evidence="5">
    <location>
        <begin position="422"/>
        <end position="440"/>
    </location>
</feature>
<dbReference type="Gene3D" id="1.20.1250.20">
    <property type="entry name" value="MFS general substrate transporter like domains"/>
    <property type="match status" value="2"/>
</dbReference>
<feature type="transmembrane region" description="Helical" evidence="5">
    <location>
        <begin position="119"/>
        <end position="139"/>
    </location>
</feature>
<feature type="transmembrane region" description="Helical" evidence="5">
    <location>
        <begin position="248"/>
        <end position="270"/>
    </location>
</feature>
<comment type="subcellular location">
    <subcellularLocation>
        <location evidence="1">Endomembrane system</location>
        <topology evidence="1">Multi-pass membrane protein</topology>
    </subcellularLocation>
</comment>
<dbReference type="PANTHER" id="PTHR43826">
    <property type="entry name" value="GLUCOSE-6-PHOSPHATE EXCHANGER SLC37A4"/>
    <property type="match status" value="1"/>
</dbReference>
<keyword evidence="2 5" id="KW-0812">Transmembrane</keyword>
<proteinExistence type="predicted"/>
<dbReference type="EMBL" id="GDKF01008449">
    <property type="protein sequence ID" value="JAT70173.1"/>
    <property type="molecule type" value="Transcribed_RNA"/>
</dbReference>
<evidence type="ECO:0000256" key="2">
    <source>
        <dbReference type="ARBA" id="ARBA00022692"/>
    </source>
</evidence>
<dbReference type="GO" id="GO:0016020">
    <property type="term" value="C:membrane"/>
    <property type="evidence" value="ECO:0007669"/>
    <property type="project" value="UniProtKB-ARBA"/>
</dbReference>
<feature type="transmembrane region" description="Helical" evidence="5">
    <location>
        <begin position="159"/>
        <end position="176"/>
    </location>
</feature>
<evidence type="ECO:0000256" key="5">
    <source>
        <dbReference type="SAM" id="Phobius"/>
    </source>
</evidence>
<name>A0A1D1ZU28_AUXPR</name>
<keyword evidence="3 5" id="KW-1133">Transmembrane helix</keyword>
<feature type="transmembrane region" description="Helical" evidence="5">
    <location>
        <begin position="446"/>
        <end position="473"/>
    </location>
</feature>
<protein>
    <recommendedName>
        <fullName evidence="6">Major facilitator superfamily (MFS) profile domain-containing protein</fullName>
    </recommendedName>
</protein>
<feature type="transmembrane region" description="Helical" evidence="5">
    <location>
        <begin position="485"/>
        <end position="504"/>
    </location>
</feature>
<dbReference type="PANTHER" id="PTHR43826:SF3">
    <property type="entry name" value="GLUCOSE-6-PHOSPHATE EXCHANGER SLC37A4"/>
    <property type="match status" value="1"/>
</dbReference>
<dbReference type="Pfam" id="PF07690">
    <property type="entry name" value="MFS_1"/>
    <property type="match status" value="1"/>
</dbReference>
<dbReference type="InterPro" id="IPR020846">
    <property type="entry name" value="MFS_dom"/>
</dbReference>
<gene>
    <name evidence="7" type="ORF">g.19514</name>
</gene>
<dbReference type="GO" id="GO:0061513">
    <property type="term" value="F:glucose 6-phosphate:phosphate antiporter activity"/>
    <property type="evidence" value="ECO:0007669"/>
    <property type="project" value="TreeGrafter"/>
</dbReference>
<dbReference type="GO" id="GO:0035435">
    <property type="term" value="P:phosphate ion transmembrane transport"/>
    <property type="evidence" value="ECO:0007669"/>
    <property type="project" value="TreeGrafter"/>
</dbReference>
<feature type="non-terminal residue" evidence="7">
    <location>
        <position position="1"/>
    </location>
</feature>
<feature type="transmembrane region" description="Helical" evidence="5">
    <location>
        <begin position="510"/>
        <end position="529"/>
    </location>
</feature>
<dbReference type="SUPFAM" id="SSF103473">
    <property type="entry name" value="MFS general substrate transporter"/>
    <property type="match status" value="1"/>
</dbReference>
<evidence type="ECO:0000313" key="7">
    <source>
        <dbReference type="EMBL" id="JAT70173.1"/>
    </source>
</evidence>
<evidence type="ECO:0000259" key="6">
    <source>
        <dbReference type="PROSITE" id="PS50850"/>
    </source>
</evidence>
<accession>A0A1D1ZU28</accession>
<keyword evidence="4 5" id="KW-0472">Membrane</keyword>
<evidence type="ECO:0000256" key="1">
    <source>
        <dbReference type="ARBA" id="ARBA00004127"/>
    </source>
</evidence>